<dbReference type="EMBL" id="CP003156">
    <property type="protein sequence ID" value="AEV34122.1"/>
    <property type="molecule type" value="Genomic_DNA"/>
</dbReference>
<comment type="similarity">
    <text evidence="5">Belongs to the RimM family.</text>
</comment>
<dbReference type="Pfam" id="PF01782">
    <property type="entry name" value="RimM"/>
    <property type="match status" value="1"/>
</dbReference>
<dbReference type="HOGENOM" id="CLU_077636_4_1_10"/>
<dbReference type="InterPro" id="IPR009000">
    <property type="entry name" value="Transl_B-barrel_sf"/>
</dbReference>
<dbReference type="InterPro" id="IPR056792">
    <property type="entry name" value="PRC_RimM"/>
</dbReference>
<dbReference type="InterPro" id="IPR002676">
    <property type="entry name" value="RimM_N"/>
</dbReference>
<keyword evidence="4 5" id="KW-0143">Chaperone</keyword>
<evidence type="ECO:0000256" key="4">
    <source>
        <dbReference type="ARBA" id="ARBA00023186"/>
    </source>
</evidence>
<comment type="subcellular location">
    <subcellularLocation>
        <location evidence="5">Cytoplasm</location>
    </subcellularLocation>
</comment>
<dbReference type="Gene3D" id="2.30.30.240">
    <property type="entry name" value="PRC-barrel domain"/>
    <property type="match status" value="1"/>
</dbReference>
<evidence type="ECO:0000259" key="6">
    <source>
        <dbReference type="Pfam" id="PF01782"/>
    </source>
</evidence>
<dbReference type="RefSeq" id="WP_014203469.1">
    <property type="nucleotide sequence ID" value="NC_016599.1"/>
</dbReference>
<dbReference type="InterPro" id="IPR011033">
    <property type="entry name" value="PRC_barrel-like_sf"/>
</dbReference>
<dbReference type="GO" id="GO:0006364">
    <property type="term" value="P:rRNA processing"/>
    <property type="evidence" value="ECO:0007669"/>
    <property type="project" value="UniProtKB-UniRule"/>
</dbReference>
<keyword evidence="3 5" id="KW-0698">rRNA processing</keyword>
<keyword evidence="1 5" id="KW-0963">Cytoplasm</keyword>
<dbReference type="GO" id="GO:0043022">
    <property type="term" value="F:ribosome binding"/>
    <property type="evidence" value="ECO:0007669"/>
    <property type="project" value="InterPro"/>
</dbReference>
<dbReference type="Pfam" id="PF24986">
    <property type="entry name" value="PRC_RimM"/>
    <property type="match status" value="1"/>
</dbReference>
<dbReference type="SUPFAM" id="SSF50346">
    <property type="entry name" value="PRC-barrel domain"/>
    <property type="match status" value="1"/>
</dbReference>
<keyword evidence="2 5" id="KW-0690">Ribosome biogenesis</keyword>
<accession>G8R3N5</accession>
<proteinExistence type="inferred from homology"/>
<dbReference type="GO" id="GO:0005840">
    <property type="term" value="C:ribosome"/>
    <property type="evidence" value="ECO:0007669"/>
    <property type="project" value="InterPro"/>
</dbReference>
<dbReference type="PANTHER" id="PTHR33692:SF1">
    <property type="entry name" value="RIBOSOME MATURATION FACTOR RIMM"/>
    <property type="match status" value="1"/>
</dbReference>
<dbReference type="PATRIC" id="fig|926562.3.peg.3191"/>
<comment type="function">
    <text evidence="5">An accessory protein needed during the final step in the assembly of 30S ribosomal subunit, possibly for assembly of the head region. Essential for efficient processing of 16S rRNA. May be needed both before and after RbfA during the maturation of 16S rRNA. It has affinity for free ribosomal 30S subunits but not for 70S ribosomes.</text>
</comment>
<dbReference type="HAMAP" id="MF_00014">
    <property type="entry name" value="Ribosome_mat_RimM"/>
    <property type="match status" value="1"/>
</dbReference>
<dbReference type="Proteomes" id="UP000005631">
    <property type="component" value="Chromosome"/>
</dbReference>
<dbReference type="InterPro" id="IPR011961">
    <property type="entry name" value="RimM"/>
</dbReference>
<feature type="domain" description="Ribosome maturation factor RimM PRC barrel" evidence="7">
    <location>
        <begin position="102"/>
        <end position="168"/>
    </location>
</feature>
<dbReference type="STRING" id="926562.Oweho_3170"/>
<name>G8R3N5_OWEHD</name>
<evidence type="ECO:0000313" key="8">
    <source>
        <dbReference type="EMBL" id="AEV34122.1"/>
    </source>
</evidence>
<keyword evidence="9" id="KW-1185">Reference proteome</keyword>
<dbReference type="KEGG" id="oho:Oweho_3170"/>
<dbReference type="Gene3D" id="2.40.30.60">
    <property type="entry name" value="RimM"/>
    <property type="match status" value="1"/>
</dbReference>
<evidence type="ECO:0000256" key="5">
    <source>
        <dbReference type="HAMAP-Rule" id="MF_00014"/>
    </source>
</evidence>
<evidence type="ECO:0000259" key="7">
    <source>
        <dbReference type="Pfam" id="PF24986"/>
    </source>
</evidence>
<dbReference type="PANTHER" id="PTHR33692">
    <property type="entry name" value="RIBOSOME MATURATION FACTOR RIMM"/>
    <property type="match status" value="1"/>
</dbReference>
<sequence>MRKEDCYQLGHISRLHGYKGEVVAFFDTDQPQNYYELESVFVDIRGELVPFFIEESATNSKGHFILRFEDVTPEEAERMIGYELYLPLTFLPALDGKKFYFHEVVGFTMIDAEVGEFGTCQEVMDSSAQPLFKVLDGDKEILIPAVDDFIDRIDRDKKKIHLNCPPGLIELYRSGE</sequence>
<organism evidence="8 9">
    <name type="scientific">Owenweeksia hongkongensis (strain DSM 17368 / CIP 108786 / JCM 12287 / NRRL B-23963 / UST20020801)</name>
    <dbReference type="NCBI Taxonomy" id="926562"/>
    <lineage>
        <taxon>Bacteria</taxon>
        <taxon>Pseudomonadati</taxon>
        <taxon>Bacteroidota</taxon>
        <taxon>Flavobacteriia</taxon>
        <taxon>Flavobacteriales</taxon>
        <taxon>Owenweeksiaceae</taxon>
        <taxon>Owenweeksia</taxon>
    </lineage>
</organism>
<protein>
    <recommendedName>
        <fullName evidence="5">Ribosome maturation factor RimM</fullName>
    </recommendedName>
</protein>
<evidence type="ECO:0000313" key="9">
    <source>
        <dbReference type="Proteomes" id="UP000005631"/>
    </source>
</evidence>
<dbReference type="NCBIfam" id="TIGR02273">
    <property type="entry name" value="16S_RimM"/>
    <property type="match status" value="1"/>
</dbReference>
<feature type="domain" description="RimM N-terminal" evidence="6">
    <location>
        <begin position="9"/>
        <end position="87"/>
    </location>
</feature>
<gene>
    <name evidence="5" type="primary">rimM</name>
    <name evidence="8" type="ordered locus">Oweho_3170</name>
</gene>
<evidence type="ECO:0000256" key="1">
    <source>
        <dbReference type="ARBA" id="ARBA00022490"/>
    </source>
</evidence>
<comment type="domain">
    <text evidence="5">The PRC barrel domain binds ribosomal protein uS19.</text>
</comment>
<dbReference type="eggNOG" id="COG0806">
    <property type="taxonomic scope" value="Bacteria"/>
</dbReference>
<dbReference type="OrthoDB" id="9810331at2"/>
<evidence type="ECO:0000256" key="2">
    <source>
        <dbReference type="ARBA" id="ARBA00022517"/>
    </source>
</evidence>
<dbReference type="GO" id="GO:0042274">
    <property type="term" value="P:ribosomal small subunit biogenesis"/>
    <property type="evidence" value="ECO:0007669"/>
    <property type="project" value="UniProtKB-UniRule"/>
</dbReference>
<evidence type="ECO:0000256" key="3">
    <source>
        <dbReference type="ARBA" id="ARBA00022552"/>
    </source>
</evidence>
<dbReference type="InterPro" id="IPR036976">
    <property type="entry name" value="RimM_N_sf"/>
</dbReference>
<reference evidence="8 9" key="1">
    <citation type="journal article" date="2012" name="Stand. Genomic Sci.">
        <title>Genome sequence of the orange-pigmented seawater bacterium Owenweeksia hongkongensis type strain (UST20020801(T)).</title>
        <authorList>
            <person name="Riedel T."/>
            <person name="Held B."/>
            <person name="Nolan M."/>
            <person name="Lucas S."/>
            <person name="Lapidus A."/>
            <person name="Tice H."/>
            <person name="Del Rio T.G."/>
            <person name="Cheng J.F."/>
            <person name="Han C."/>
            <person name="Tapia R."/>
            <person name="Goodwin L.A."/>
            <person name="Pitluck S."/>
            <person name="Liolios K."/>
            <person name="Mavromatis K."/>
            <person name="Pagani I."/>
            <person name="Ivanova N."/>
            <person name="Mikhailova N."/>
            <person name="Pati A."/>
            <person name="Chen A."/>
            <person name="Palaniappan K."/>
            <person name="Rohde M."/>
            <person name="Tindall B.J."/>
            <person name="Detter J.C."/>
            <person name="Goker M."/>
            <person name="Woyke T."/>
            <person name="Bristow J."/>
            <person name="Eisen J.A."/>
            <person name="Markowitz V."/>
            <person name="Hugenholtz P."/>
            <person name="Klenk H.P."/>
            <person name="Kyrpides N.C."/>
        </authorList>
    </citation>
    <scope>NUCLEOTIDE SEQUENCE</scope>
    <source>
        <strain evidence="9">DSM 17368 / JCM 12287 / NRRL B-23963</strain>
    </source>
</reference>
<comment type="subunit">
    <text evidence="5">Binds ribosomal protein uS19.</text>
</comment>
<dbReference type="AlphaFoldDB" id="G8R3N5"/>
<dbReference type="SUPFAM" id="SSF50447">
    <property type="entry name" value="Translation proteins"/>
    <property type="match status" value="1"/>
</dbReference>
<dbReference type="GO" id="GO:0005737">
    <property type="term" value="C:cytoplasm"/>
    <property type="evidence" value="ECO:0007669"/>
    <property type="project" value="UniProtKB-SubCell"/>
</dbReference>